<sequence>MVDSMKKVEKFRKLLLLFFLSFILINKAYSQKGPVPTGKAQLFFNDGKSILPIPYMPIFNEAGEVEFLADIDGLIELPTDRLFYVRSQFYTDTVVQVRTDSLTKIILEYKDVALNPVEIKYFKDPRDQIKYLSKSINSDYVSSPHLGVFSGYSIVNQQGKVLGYFEAAGLSLLSGNKKWKPWDFAVNNSSGETYNHLLPMELRRSHHWNLAGDTIPSSYHDEKNPQNSYGLLPFYCREFYRALEVSGPLDEKSIKYYDFRYGDEVGNDVIYFNIKDQFKADDKLPIFLIGEGVIYLSNSGDMVERFTFNFSSYRYLNFELKRDLRNRGISGILTVVYDRYDGKIFPKEIELEAKFFESRNLFRPRSFDPGNEASIKEKLYLTNYQPLAKDDVQNLAQAMNRVGLESMVPYNSSYWRLGTKVSDKDFRKIQSDLGRIISLEKQFLANSGKRLHPWYNGETISSSDEEMNKRRIKYTLDVVTSLRSKWDELN</sequence>
<keyword evidence="2" id="KW-1185">Reference proteome</keyword>
<comment type="caution">
    <text evidence="1">The sequence shown here is derived from an EMBL/GenBank/DDBJ whole genome shotgun (WGS) entry which is preliminary data.</text>
</comment>
<dbReference type="EMBL" id="BMYF01000017">
    <property type="protein sequence ID" value="GHB44833.1"/>
    <property type="molecule type" value="Genomic_DNA"/>
</dbReference>
<dbReference type="AlphaFoldDB" id="A0A8J3CYK8"/>
<evidence type="ECO:0008006" key="3">
    <source>
        <dbReference type="Google" id="ProtNLM"/>
    </source>
</evidence>
<accession>A0A8J3CYK8</accession>
<reference evidence="1" key="1">
    <citation type="journal article" date="2014" name="Int. J. Syst. Evol. Microbiol.">
        <title>Complete genome sequence of Corynebacterium casei LMG S-19264T (=DSM 44701T), isolated from a smear-ripened cheese.</title>
        <authorList>
            <consortium name="US DOE Joint Genome Institute (JGI-PGF)"/>
            <person name="Walter F."/>
            <person name="Albersmeier A."/>
            <person name="Kalinowski J."/>
            <person name="Ruckert C."/>
        </authorList>
    </citation>
    <scope>NUCLEOTIDE SEQUENCE</scope>
    <source>
        <strain evidence="1">KCTC 23224</strain>
    </source>
</reference>
<dbReference type="Proteomes" id="UP000642809">
    <property type="component" value="Unassembled WGS sequence"/>
</dbReference>
<proteinExistence type="predicted"/>
<reference evidence="1" key="2">
    <citation type="submission" date="2020-09" db="EMBL/GenBank/DDBJ databases">
        <authorList>
            <person name="Sun Q."/>
            <person name="Kim S."/>
        </authorList>
    </citation>
    <scope>NUCLEOTIDE SEQUENCE</scope>
    <source>
        <strain evidence="1">KCTC 23224</strain>
    </source>
</reference>
<evidence type="ECO:0000313" key="2">
    <source>
        <dbReference type="Proteomes" id="UP000642809"/>
    </source>
</evidence>
<organism evidence="1 2">
    <name type="scientific">Mongoliitalea lutea</name>
    <dbReference type="NCBI Taxonomy" id="849756"/>
    <lineage>
        <taxon>Bacteria</taxon>
        <taxon>Pseudomonadati</taxon>
        <taxon>Bacteroidota</taxon>
        <taxon>Cytophagia</taxon>
        <taxon>Cytophagales</taxon>
        <taxon>Cyclobacteriaceae</taxon>
        <taxon>Mongoliitalea</taxon>
    </lineage>
</organism>
<gene>
    <name evidence="1" type="ORF">GCM10008106_27390</name>
</gene>
<protein>
    <recommendedName>
        <fullName evidence="3">WG containing repeat-containing protein</fullName>
    </recommendedName>
</protein>
<evidence type="ECO:0000313" key="1">
    <source>
        <dbReference type="EMBL" id="GHB44833.1"/>
    </source>
</evidence>
<name>A0A8J3CYK8_9BACT</name>